<keyword evidence="1" id="KW-0812">Transmembrane</keyword>
<feature type="transmembrane region" description="Helical" evidence="1">
    <location>
        <begin position="151"/>
        <end position="171"/>
    </location>
</feature>
<reference evidence="3" key="1">
    <citation type="submission" date="2024-03" db="EMBL/GenBank/DDBJ databases">
        <title>Chitinophaga horti sp. nov., isolated from garden soil.</title>
        <authorList>
            <person name="Lee D.S."/>
            <person name="Han D.M."/>
            <person name="Baek J.H."/>
            <person name="Choi D.G."/>
            <person name="Jeon J.H."/>
            <person name="Jeon C.O."/>
        </authorList>
    </citation>
    <scope>NUCLEOTIDE SEQUENCE [LARGE SCALE GENOMIC DNA]</scope>
    <source>
        <strain evidence="3">GPA1</strain>
    </source>
</reference>
<name>A0ABZ2YSU6_9BACT</name>
<dbReference type="InterPro" id="IPR005325">
    <property type="entry name" value="DUF308_memb"/>
</dbReference>
<keyword evidence="1" id="KW-0472">Membrane</keyword>
<dbReference type="Pfam" id="PF03729">
    <property type="entry name" value="DUF308"/>
    <property type="match status" value="2"/>
</dbReference>
<dbReference type="InterPro" id="IPR052712">
    <property type="entry name" value="Acid_resist_chaperone_HdeD"/>
</dbReference>
<keyword evidence="3" id="KW-1185">Reference proteome</keyword>
<gene>
    <name evidence="2" type="ORF">WJU16_07305</name>
</gene>
<evidence type="ECO:0000313" key="2">
    <source>
        <dbReference type="EMBL" id="WZN42840.1"/>
    </source>
</evidence>
<feature type="transmembrane region" description="Helical" evidence="1">
    <location>
        <begin position="124"/>
        <end position="145"/>
    </location>
</feature>
<sequence>MIHELSKYWGYIVFRGVIAILFAIFAFIWPALTLSVLVIFLGAYFLVDGIFSIIHGFQIMKKDESWWTFLLIGLMGIIAGGLMLFMPGITAIFLVTLVAIWAVVTGLLEIIVAIRLRKELTNEWMLILAGILSVVFGILLFMQPVVGVVVLAWYLGFYALFLGVFLLSVGFRLRKVHKSYENQHGKHA</sequence>
<dbReference type="RefSeq" id="WP_341837667.1">
    <property type="nucleotide sequence ID" value="NZ_CP149822.1"/>
</dbReference>
<accession>A0ABZ2YSU6</accession>
<keyword evidence="1" id="KW-1133">Transmembrane helix</keyword>
<dbReference type="EMBL" id="CP149822">
    <property type="protein sequence ID" value="WZN42840.1"/>
    <property type="molecule type" value="Genomic_DNA"/>
</dbReference>
<evidence type="ECO:0000256" key="1">
    <source>
        <dbReference type="SAM" id="Phobius"/>
    </source>
</evidence>
<feature type="transmembrane region" description="Helical" evidence="1">
    <location>
        <begin position="91"/>
        <end position="112"/>
    </location>
</feature>
<proteinExistence type="predicted"/>
<evidence type="ECO:0000313" key="3">
    <source>
        <dbReference type="Proteomes" id="UP001485459"/>
    </source>
</evidence>
<feature type="transmembrane region" description="Helical" evidence="1">
    <location>
        <begin position="66"/>
        <end position="85"/>
    </location>
</feature>
<feature type="transmembrane region" description="Helical" evidence="1">
    <location>
        <begin position="35"/>
        <end position="54"/>
    </location>
</feature>
<feature type="transmembrane region" description="Helical" evidence="1">
    <location>
        <begin position="12"/>
        <end position="29"/>
    </location>
</feature>
<dbReference type="PANTHER" id="PTHR34989">
    <property type="entry name" value="PROTEIN HDED"/>
    <property type="match status" value="1"/>
</dbReference>
<organism evidence="2 3">
    <name type="scientific">Chitinophaga pollutisoli</name>
    <dbReference type="NCBI Taxonomy" id="3133966"/>
    <lineage>
        <taxon>Bacteria</taxon>
        <taxon>Pseudomonadati</taxon>
        <taxon>Bacteroidota</taxon>
        <taxon>Chitinophagia</taxon>
        <taxon>Chitinophagales</taxon>
        <taxon>Chitinophagaceae</taxon>
        <taxon>Chitinophaga</taxon>
    </lineage>
</organism>
<dbReference type="Proteomes" id="UP001485459">
    <property type="component" value="Chromosome"/>
</dbReference>
<protein>
    <submittedName>
        <fullName evidence="2">HdeD family acid-resistance protein</fullName>
    </submittedName>
</protein>
<dbReference type="PANTHER" id="PTHR34989:SF1">
    <property type="entry name" value="PROTEIN HDED"/>
    <property type="match status" value="1"/>
</dbReference>